<dbReference type="EMBL" id="BJNN01000089">
    <property type="protein sequence ID" value="GEC63896.1"/>
    <property type="molecule type" value="Genomic_DNA"/>
</dbReference>
<sequence length="76" mass="8256">MPGEAVTDDYLRMLQKHGGSYCFAGTDGHDTRKAVEVLRKIFGRNKLLLEGGGRINGAFLKAGVINDDQSHDLSGH</sequence>
<dbReference type="Gene3D" id="3.40.430.10">
    <property type="entry name" value="Dihydrofolate Reductase, subunit A"/>
    <property type="match status" value="1"/>
</dbReference>
<dbReference type="SUPFAM" id="SSF53597">
    <property type="entry name" value="Dihydrofolate reductase-like"/>
    <property type="match status" value="1"/>
</dbReference>
<reference evidence="1 2" key="1">
    <citation type="submission" date="2019-06" db="EMBL/GenBank/DDBJ databases">
        <title>Whole genome shotgun sequence of Komagataeibacter hansenii NBRC 14820.</title>
        <authorList>
            <person name="Hosoyama A."/>
            <person name="Uohara A."/>
            <person name="Ohji S."/>
            <person name="Ichikawa N."/>
        </authorList>
    </citation>
    <scope>NUCLEOTIDE SEQUENCE [LARGE SCALE GENOMIC DNA]</scope>
    <source>
        <strain evidence="1 2">NBRC 14820</strain>
    </source>
</reference>
<evidence type="ECO:0000313" key="2">
    <source>
        <dbReference type="Proteomes" id="UP000319478"/>
    </source>
</evidence>
<accession>A0ABQ0SF25</accession>
<dbReference type="Proteomes" id="UP000319478">
    <property type="component" value="Unassembled WGS sequence"/>
</dbReference>
<dbReference type="InterPro" id="IPR024072">
    <property type="entry name" value="DHFR-like_dom_sf"/>
</dbReference>
<keyword evidence="2" id="KW-1185">Reference proteome</keyword>
<comment type="caution">
    <text evidence="1">The sequence shown here is derived from an EMBL/GenBank/DDBJ whole genome shotgun (WGS) entry which is preliminary data.</text>
</comment>
<name>A0ABQ0SF25_NOVHA</name>
<evidence type="ECO:0000313" key="1">
    <source>
        <dbReference type="EMBL" id="GEC63896.1"/>
    </source>
</evidence>
<proteinExistence type="predicted"/>
<evidence type="ECO:0008006" key="3">
    <source>
        <dbReference type="Google" id="ProtNLM"/>
    </source>
</evidence>
<gene>
    <name evidence="1" type="ORF">GHA01_17450</name>
</gene>
<organism evidence="1 2">
    <name type="scientific">Novacetimonas hansenii</name>
    <name type="common">Komagataeibacter hansenii</name>
    <dbReference type="NCBI Taxonomy" id="436"/>
    <lineage>
        <taxon>Bacteria</taxon>
        <taxon>Pseudomonadati</taxon>
        <taxon>Pseudomonadota</taxon>
        <taxon>Alphaproteobacteria</taxon>
        <taxon>Acetobacterales</taxon>
        <taxon>Acetobacteraceae</taxon>
        <taxon>Novacetimonas</taxon>
    </lineage>
</organism>
<protein>
    <recommendedName>
        <fullName evidence="3">Bacterial bifunctional deaminase-reductase C-terminal domain-containing protein</fullName>
    </recommendedName>
</protein>